<evidence type="ECO:0000313" key="3">
    <source>
        <dbReference type="Proteomes" id="UP000008181"/>
    </source>
</evidence>
<name>G2R687_THETT</name>
<feature type="region of interest" description="Disordered" evidence="1">
    <location>
        <begin position="158"/>
        <end position="203"/>
    </location>
</feature>
<keyword evidence="3" id="KW-1185">Reference proteome</keyword>
<dbReference type="KEGG" id="ttt:THITE_117337"/>
<dbReference type="AlphaFoldDB" id="G2R687"/>
<dbReference type="eggNOG" id="ENOG502RKIS">
    <property type="taxonomic scope" value="Eukaryota"/>
</dbReference>
<accession>G2R687</accession>
<dbReference type="RefSeq" id="XP_003654756.1">
    <property type="nucleotide sequence ID" value="XM_003654708.1"/>
</dbReference>
<feature type="region of interest" description="Disordered" evidence="1">
    <location>
        <begin position="1"/>
        <end position="23"/>
    </location>
</feature>
<dbReference type="Proteomes" id="UP000008181">
    <property type="component" value="Chromosome 3"/>
</dbReference>
<sequence>MQLPAPPKPALTQTNPPFWELARRPTKTRPPKLFPLLAHELAVPGCVPNTAGGQQHPSPISARSVGGPTASTPLALGSSSLAVLDPEKEVSTPWEPLYKRVAPNADEEELSGSSDGSPGPPPPNPHVPRNIREGWGDALLLDVMDHHRKSVAHWTEILRSSQVDHGRGGRDSGGEAEESSDAMSVDEEDWESETEDEGDIAVVDRLEGTGWVLLVGANDRA</sequence>
<dbReference type="EMBL" id="CP003011">
    <property type="protein sequence ID" value="AEO68420.1"/>
    <property type="molecule type" value="Genomic_DNA"/>
</dbReference>
<protein>
    <submittedName>
        <fullName evidence="2">Uncharacterized protein</fullName>
    </submittedName>
</protein>
<feature type="compositionally biased region" description="Acidic residues" evidence="1">
    <location>
        <begin position="174"/>
        <end position="199"/>
    </location>
</feature>
<evidence type="ECO:0000313" key="2">
    <source>
        <dbReference type="EMBL" id="AEO68420.1"/>
    </source>
</evidence>
<feature type="region of interest" description="Disordered" evidence="1">
    <location>
        <begin position="47"/>
        <end position="132"/>
    </location>
</feature>
<feature type="compositionally biased region" description="Polar residues" evidence="1">
    <location>
        <begin position="69"/>
        <end position="81"/>
    </location>
</feature>
<dbReference type="GeneID" id="11519024"/>
<organism evidence="2 3">
    <name type="scientific">Thermothielavioides terrestris (strain ATCC 38088 / NRRL 8126)</name>
    <name type="common">Thielavia terrestris</name>
    <dbReference type="NCBI Taxonomy" id="578455"/>
    <lineage>
        <taxon>Eukaryota</taxon>
        <taxon>Fungi</taxon>
        <taxon>Dikarya</taxon>
        <taxon>Ascomycota</taxon>
        <taxon>Pezizomycotina</taxon>
        <taxon>Sordariomycetes</taxon>
        <taxon>Sordariomycetidae</taxon>
        <taxon>Sordariales</taxon>
        <taxon>Chaetomiaceae</taxon>
        <taxon>Thermothielavioides</taxon>
        <taxon>Thermothielavioides terrestris</taxon>
    </lineage>
</organism>
<gene>
    <name evidence="2" type="ORF">THITE_117337</name>
</gene>
<reference evidence="2 3" key="1">
    <citation type="journal article" date="2011" name="Nat. Biotechnol.">
        <title>Comparative genomic analysis of the thermophilic biomass-degrading fungi Myceliophthora thermophila and Thielavia terrestris.</title>
        <authorList>
            <person name="Berka R.M."/>
            <person name="Grigoriev I.V."/>
            <person name="Otillar R."/>
            <person name="Salamov A."/>
            <person name="Grimwood J."/>
            <person name="Reid I."/>
            <person name="Ishmael N."/>
            <person name="John T."/>
            <person name="Darmond C."/>
            <person name="Moisan M.-C."/>
            <person name="Henrissat B."/>
            <person name="Coutinho P.M."/>
            <person name="Lombard V."/>
            <person name="Natvig D.O."/>
            <person name="Lindquist E."/>
            <person name="Schmutz J."/>
            <person name="Lucas S."/>
            <person name="Harris P."/>
            <person name="Powlowski J."/>
            <person name="Bellemare A."/>
            <person name="Taylor D."/>
            <person name="Butler G."/>
            <person name="de Vries R.P."/>
            <person name="Allijn I.E."/>
            <person name="van den Brink J."/>
            <person name="Ushinsky S."/>
            <person name="Storms R."/>
            <person name="Powell A.J."/>
            <person name="Paulsen I.T."/>
            <person name="Elbourne L.D.H."/>
            <person name="Baker S.E."/>
            <person name="Magnuson J."/>
            <person name="LaBoissiere S."/>
            <person name="Clutterbuck A.J."/>
            <person name="Martinez D."/>
            <person name="Wogulis M."/>
            <person name="de Leon A.L."/>
            <person name="Rey M.W."/>
            <person name="Tsang A."/>
        </authorList>
    </citation>
    <scope>NUCLEOTIDE SEQUENCE [LARGE SCALE GENOMIC DNA]</scope>
    <source>
        <strain evidence="3">ATCC 38088 / NRRL 8126</strain>
    </source>
</reference>
<evidence type="ECO:0000256" key="1">
    <source>
        <dbReference type="SAM" id="MobiDB-lite"/>
    </source>
</evidence>
<proteinExistence type="predicted"/>
<dbReference type="HOGENOM" id="CLU_1251440_0_0_1"/>
<feature type="compositionally biased region" description="Basic and acidic residues" evidence="1">
    <location>
        <begin position="162"/>
        <end position="173"/>
    </location>
</feature>